<dbReference type="RefSeq" id="WP_013158182.1">
    <property type="nucleotide sequence ID" value="NC_014212.1"/>
</dbReference>
<dbReference type="Proteomes" id="UP000001916">
    <property type="component" value="Chromosome"/>
</dbReference>
<protein>
    <submittedName>
        <fullName evidence="1">Uncharacterized protein</fullName>
    </submittedName>
</protein>
<accession>D7BFS2</accession>
<organism evidence="1 2">
    <name type="scientific">Allomeiothermus silvanus (strain ATCC 700542 / DSM 9946 / NBRC 106475 / NCIMB 13440 / VI-R2)</name>
    <name type="common">Thermus silvanus</name>
    <dbReference type="NCBI Taxonomy" id="526227"/>
    <lineage>
        <taxon>Bacteria</taxon>
        <taxon>Thermotogati</taxon>
        <taxon>Deinococcota</taxon>
        <taxon>Deinococci</taxon>
        <taxon>Thermales</taxon>
        <taxon>Thermaceae</taxon>
        <taxon>Allomeiothermus</taxon>
    </lineage>
</organism>
<dbReference type="STRING" id="526227.Mesil_1747"/>
<dbReference type="KEGG" id="msv:Mesil_1747"/>
<name>D7BFS2_ALLS1</name>
<sequence>MLPSRIQIQRLERALQISLRRVHGGNADCAAFLWELHETDYYAPQYAPRPHRAWQDAKRIINVLEALEALEAVEHVRIKPVRDAYRTGEFYA</sequence>
<dbReference type="OrthoDB" id="28075at2"/>
<dbReference type="EMBL" id="CP002042">
    <property type="protein sequence ID" value="ADH63625.1"/>
    <property type="molecule type" value="Genomic_DNA"/>
</dbReference>
<dbReference type="HOGENOM" id="CLU_2437379_0_0_0"/>
<evidence type="ECO:0000313" key="2">
    <source>
        <dbReference type="Proteomes" id="UP000001916"/>
    </source>
</evidence>
<gene>
    <name evidence="1" type="ordered locus">Mesil_1747</name>
</gene>
<dbReference type="AlphaFoldDB" id="D7BFS2"/>
<keyword evidence="2" id="KW-1185">Reference proteome</keyword>
<proteinExistence type="predicted"/>
<reference evidence="1 2" key="1">
    <citation type="journal article" date="2010" name="Stand. Genomic Sci.">
        <title>Complete genome sequence of Meiothermus silvanus type strain (VI-R2).</title>
        <authorList>
            <person name="Sikorski J."/>
            <person name="Tindall B.J."/>
            <person name="Lowry S."/>
            <person name="Lucas S."/>
            <person name="Nolan M."/>
            <person name="Copeland A."/>
            <person name="Glavina Del Rio T."/>
            <person name="Tice H."/>
            <person name="Cheng J.F."/>
            <person name="Han C."/>
            <person name="Pitluck S."/>
            <person name="Liolios K."/>
            <person name="Ivanova N."/>
            <person name="Mavromatis K."/>
            <person name="Mikhailova N."/>
            <person name="Pati A."/>
            <person name="Goodwin L."/>
            <person name="Chen A."/>
            <person name="Palaniappan K."/>
            <person name="Land M."/>
            <person name="Hauser L."/>
            <person name="Chang Y.J."/>
            <person name="Jeffries C.D."/>
            <person name="Rohde M."/>
            <person name="Goker M."/>
            <person name="Woyke T."/>
            <person name="Bristow J."/>
            <person name="Eisen J.A."/>
            <person name="Markowitz V."/>
            <person name="Hugenholtz P."/>
            <person name="Kyrpides N.C."/>
            <person name="Klenk H.P."/>
            <person name="Lapidus A."/>
        </authorList>
    </citation>
    <scope>NUCLEOTIDE SEQUENCE [LARGE SCALE GENOMIC DNA]</scope>
    <source>
        <strain evidence="2">ATCC 700542 / DSM 9946 / VI-R2</strain>
    </source>
</reference>
<evidence type="ECO:0000313" key="1">
    <source>
        <dbReference type="EMBL" id="ADH63625.1"/>
    </source>
</evidence>